<name>X0YN66_9ZZZZ</name>
<evidence type="ECO:0008006" key="2">
    <source>
        <dbReference type="Google" id="ProtNLM"/>
    </source>
</evidence>
<accession>X0YN66</accession>
<reference evidence="1" key="1">
    <citation type="journal article" date="2014" name="Front. Microbiol.">
        <title>High frequency of phylogenetically diverse reductive dehalogenase-homologous genes in deep subseafloor sedimentary metagenomes.</title>
        <authorList>
            <person name="Kawai M."/>
            <person name="Futagami T."/>
            <person name="Toyoda A."/>
            <person name="Takaki Y."/>
            <person name="Nishi S."/>
            <person name="Hori S."/>
            <person name="Arai W."/>
            <person name="Tsubouchi T."/>
            <person name="Morono Y."/>
            <person name="Uchiyama I."/>
            <person name="Ito T."/>
            <person name="Fujiyama A."/>
            <person name="Inagaki F."/>
            <person name="Takami H."/>
        </authorList>
    </citation>
    <scope>NUCLEOTIDE SEQUENCE</scope>
    <source>
        <strain evidence="1">Expedition CK06-06</strain>
    </source>
</reference>
<dbReference type="Gene3D" id="3.40.50.2000">
    <property type="entry name" value="Glycogen Phosphorylase B"/>
    <property type="match status" value="1"/>
</dbReference>
<proteinExistence type="predicted"/>
<evidence type="ECO:0000313" key="1">
    <source>
        <dbReference type="EMBL" id="GAG49913.1"/>
    </source>
</evidence>
<protein>
    <recommendedName>
        <fullName evidence="2">Glycosyl transferase family 1 domain-containing protein</fullName>
    </recommendedName>
</protein>
<dbReference type="EMBL" id="BARS01053240">
    <property type="protein sequence ID" value="GAG49913.1"/>
    <property type="molecule type" value="Genomic_DNA"/>
</dbReference>
<dbReference type="SUPFAM" id="SSF53756">
    <property type="entry name" value="UDP-Glycosyltransferase/glycogen phosphorylase"/>
    <property type="match status" value="1"/>
</dbReference>
<comment type="caution">
    <text evidence="1">The sequence shown here is derived from an EMBL/GenBank/DDBJ whole genome shotgun (WGS) entry which is preliminary data.</text>
</comment>
<organism evidence="1">
    <name type="scientific">marine sediment metagenome</name>
    <dbReference type="NCBI Taxonomy" id="412755"/>
    <lineage>
        <taxon>unclassified sequences</taxon>
        <taxon>metagenomes</taxon>
        <taxon>ecological metagenomes</taxon>
    </lineage>
</organism>
<gene>
    <name evidence="1" type="ORF">S01H1_79033</name>
</gene>
<dbReference type="AlphaFoldDB" id="X0YN66"/>
<sequence length="77" mass="8866">NTPAIREEFTEDHDIILCNKADPSSLANAILRLKDNPNLRREVIDNGYKLFKEKFSIEKIGKSLVQTLNKILIKENK</sequence>
<feature type="non-terminal residue" evidence="1">
    <location>
        <position position="1"/>
    </location>
</feature>